<dbReference type="RefSeq" id="XP_009165890.1">
    <property type="nucleotide sequence ID" value="XM_009167626.1"/>
</dbReference>
<dbReference type="Proteomes" id="UP000054324">
    <property type="component" value="Unassembled WGS sequence"/>
</dbReference>
<dbReference type="AlphaFoldDB" id="A0A074ZWT0"/>
<name>A0A074ZWT0_OPIVI</name>
<dbReference type="EMBL" id="KL596662">
    <property type="protein sequence ID" value="KER30372.1"/>
    <property type="molecule type" value="Genomic_DNA"/>
</dbReference>
<gene>
    <name evidence="1" type="ORF">T265_03207</name>
</gene>
<protein>
    <submittedName>
        <fullName evidence="1">Uncharacterized protein</fullName>
    </submittedName>
</protein>
<proteinExistence type="predicted"/>
<sequence length="87" mass="9485">MALEKVKATEYVDTVKSVKSALKLVGVVKAPKDRSGELMVMSVRYGAWRQQAGQVTINTIIFETAGIQVAVIKPCQQIPKQLKAAAR</sequence>
<keyword evidence="2" id="KW-1185">Reference proteome</keyword>
<evidence type="ECO:0000313" key="1">
    <source>
        <dbReference type="EMBL" id="KER30372.1"/>
    </source>
</evidence>
<organism evidence="1 2">
    <name type="scientific">Opisthorchis viverrini</name>
    <name type="common">Southeast Asian liver fluke</name>
    <dbReference type="NCBI Taxonomy" id="6198"/>
    <lineage>
        <taxon>Eukaryota</taxon>
        <taxon>Metazoa</taxon>
        <taxon>Spiralia</taxon>
        <taxon>Lophotrochozoa</taxon>
        <taxon>Platyhelminthes</taxon>
        <taxon>Trematoda</taxon>
        <taxon>Digenea</taxon>
        <taxon>Opisthorchiida</taxon>
        <taxon>Opisthorchiata</taxon>
        <taxon>Opisthorchiidae</taxon>
        <taxon>Opisthorchis</taxon>
    </lineage>
</organism>
<accession>A0A074ZWT0</accession>
<evidence type="ECO:0000313" key="2">
    <source>
        <dbReference type="Proteomes" id="UP000054324"/>
    </source>
</evidence>
<dbReference type="GeneID" id="20317394"/>
<dbReference type="CTD" id="20317394"/>
<reference evidence="1 2" key="1">
    <citation type="submission" date="2013-11" db="EMBL/GenBank/DDBJ databases">
        <title>Opisthorchis viverrini - life in the bile duct.</title>
        <authorList>
            <person name="Young N.D."/>
            <person name="Nagarajan N."/>
            <person name="Lin S.J."/>
            <person name="Korhonen P.K."/>
            <person name="Jex A.R."/>
            <person name="Hall R.S."/>
            <person name="Safavi-Hemami H."/>
            <person name="Kaewkong W."/>
            <person name="Bertrand D."/>
            <person name="Gao S."/>
            <person name="Seet Q."/>
            <person name="Wongkham S."/>
            <person name="Teh B.T."/>
            <person name="Wongkham C."/>
            <person name="Intapan P.M."/>
            <person name="Maleewong W."/>
            <person name="Yang X."/>
            <person name="Hu M."/>
            <person name="Wang Z."/>
            <person name="Hofmann A."/>
            <person name="Sternberg P.W."/>
            <person name="Tan P."/>
            <person name="Wang J."/>
            <person name="Gasser R.B."/>
        </authorList>
    </citation>
    <scope>NUCLEOTIDE SEQUENCE [LARGE SCALE GENOMIC DNA]</scope>
</reference>
<dbReference type="KEGG" id="ovi:T265_03207"/>